<evidence type="ECO:0000256" key="2">
    <source>
        <dbReference type="SAM" id="SignalP"/>
    </source>
</evidence>
<feature type="signal peptide" evidence="2">
    <location>
        <begin position="1"/>
        <end position="20"/>
    </location>
</feature>
<dbReference type="Proteomes" id="UP000283269">
    <property type="component" value="Unassembled WGS sequence"/>
</dbReference>
<proteinExistence type="predicted"/>
<dbReference type="AlphaFoldDB" id="A0A409XCM6"/>
<gene>
    <name evidence="3" type="ORF">CVT25_009929</name>
</gene>
<accession>A0A409XCM6</accession>
<evidence type="ECO:0000313" key="3">
    <source>
        <dbReference type="EMBL" id="PPQ88549.1"/>
    </source>
</evidence>
<organism evidence="3 4">
    <name type="scientific">Psilocybe cyanescens</name>
    <dbReference type="NCBI Taxonomy" id="93625"/>
    <lineage>
        <taxon>Eukaryota</taxon>
        <taxon>Fungi</taxon>
        <taxon>Dikarya</taxon>
        <taxon>Basidiomycota</taxon>
        <taxon>Agaricomycotina</taxon>
        <taxon>Agaricomycetes</taxon>
        <taxon>Agaricomycetidae</taxon>
        <taxon>Agaricales</taxon>
        <taxon>Agaricineae</taxon>
        <taxon>Strophariaceae</taxon>
        <taxon>Psilocybe</taxon>
    </lineage>
</organism>
<evidence type="ECO:0000256" key="1">
    <source>
        <dbReference type="SAM" id="MobiDB-lite"/>
    </source>
</evidence>
<dbReference type="EMBL" id="NHYD01002059">
    <property type="protein sequence ID" value="PPQ88549.1"/>
    <property type="molecule type" value="Genomic_DNA"/>
</dbReference>
<comment type="caution">
    <text evidence="3">The sequence shown here is derived from an EMBL/GenBank/DDBJ whole genome shotgun (WGS) entry which is preliminary data.</text>
</comment>
<feature type="compositionally biased region" description="Low complexity" evidence="1">
    <location>
        <begin position="243"/>
        <end position="260"/>
    </location>
</feature>
<protein>
    <submittedName>
        <fullName evidence="3">Uncharacterized protein</fullName>
    </submittedName>
</protein>
<keyword evidence="2" id="KW-0732">Signal</keyword>
<feature type="region of interest" description="Disordered" evidence="1">
    <location>
        <begin position="158"/>
        <end position="269"/>
    </location>
</feature>
<dbReference type="InParanoid" id="A0A409XCM6"/>
<reference evidence="3 4" key="1">
    <citation type="journal article" date="2018" name="Evol. Lett.">
        <title>Horizontal gene cluster transfer increased hallucinogenic mushroom diversity.</title>
        <authorList>
            <person name="Reynolds H.T."/>
            <person name="Vijayakumar V."/>
            <person name="Gluck-Thaler E."/>
            <person name="Korotkin H.B."/>
            <person name="Matheny P.B."/>
            <person name="Slot J.C."/>
        </authorList>
    </citation>
    <scope>NUCLEOTIDE SEQUENCE [LARGE SCALE GENOMIC DNA]</scope>
    <source>
        <strain evidence="3 4">2631</strain>
    </source>
</reference>
<evidence type="ECO:0000313" key="4">
    <source>
        <dbReference type="Proteomes" id="UP000283269"/>
    </source>
</evidence>
<name>A0A409XCM6_PSICY</name>
<feature type="compositionally biased region" description="Low complexity" evidence="1">
    <location>
        <begin position="191"/>
        <end position="210"/>
    </location>
</feature>
<sequence>MLHKLIIIQILLGAVSFGLPAPAPAPVVAGDIILARPKNYDNPMPRQGKVGYHPAVALTNPDEHGNIKVAPISHDHPMNPPTVPISQFNINLPPSEGKGIGTVNVATPATVHMSNVKLSKSVTRVEPYHLEALKAVIRKTCGDHVVRRSNNAHLDPAAMAQAARAGGQAGSHPRKPIGKNKKEAQNKSTAGHSNGPHNGGSSHSAQAGHSGTRHSTPHSAHAGSPGGSHHLGAHNAQAGGSTAHSPSHNAHGGHSSSPHHTNSHNRRPPFEYSQIDWEYPSLEHQKALKTAASEAYFI</sequence>
<feature type="chain" id="PRO_5019130917" evidence="2">
    <location>
        <begin position="21"/>
        <end position="298"/>
    </location>
</feature>
<keyword evidence="4" id="KW-1185">Reference proteome</keyword>